<feature type="non-terminal residue" evidence="2">
    <location>
        <position position="46"/>
    </location>
</feature>
<evidence type="ECO:0000313" key="2">
    <source>
        <dbReference type="EMBL" id="CAA9383449.1"/>
    </source>
</evidence>
<feature type="compositionally biased region" description="Low complexity" evidence="1">
    <location>
        <begin position="13"/>
        <end position="40"/>
    </location>
</feature>
<feature type="non-terminal residue" evidence="2">
    <location>
        <position position="1"/>
    </location>
</feature>
<sequence>CLEECSGPQWWPRSSRSLSESSASRRTSGRSARASTRCSRGFARSP</sequence>
<evidence type="ECO:0000256" key="1">
    <source>
        <dbReference type="SAM" id="MobiDB-lite"/>
    </source>
</evidence>
<name>A0A6J4NC94_9ACTN</name>
<organism evidence="2">
    <name type="scientific">uncultured Propionibacteriaceae bacterium</name>
    <dbReference type="NCBI Taxonomy" id="257457"/>
    <lineage>
        <taxon>Bacteria</taxon>
        <taxon>Bacillati</taxon>
        <taxon>Actinomycetota</taxon>
        <taxon>Actinomycetes</taxon>
        <taxon>Propionibacteriales</taxon>
        <taxon>Propionibacteriaceae</taxon>
        <taxon>environmental samples</taxon>
    </lineage>
</organism>
<dbReference type="AlphaFoldDB" id="A0A6J4NC94"/>
<proteinExistence type="predicted"/>
<gene>
    <name evidence="2" type="ORF">AVDCRST_MAG75-1130</name>
</gene>
<protein>
    <submittedName>
        <fullName evidence="2">Uncharacterized protein</fullName>
    </submittedName>
</protein>
<dbReference type="EMBL" id="CADCUO010000067">
    <property type="protein sequence ID" value="CAA9383449.1"/>
    <property type="molecule type" value="Genomic_DNA"/>
</dbReference>
<reference evidence="2" key="1">
    <citation type="submission" date="2020-02" db="EMBL/GenBank/DDBJ databases">
        <authorList>
            <person name="Meier V. D."/>
        </authorList>
    </citation>
    <scope>NUCLEOTIDE SEQUENCE</scope>
    <source>
        <strain evidence="2">AVDCRST_MAG75</strain>
    </source>
</reference>
<accession>A0A6J4NC94</accession>
<feature type="region of interest" description="Disordered" evidence="1">
    <location>
        <begin position="1"/>
        <end position="46"/>
    </location>
</feature>